<dbReference type="InterPro" id="IPR036249">
    <property type="entry name" value="Thioredoxin-like_sf"/>
</dbReference>
<dbReference type="InterPro" id="IPR006660">
    <property type="entry name" value="Arsenate_reductase-like"/>
</dbReference>
<keyword evidence="9" id="KW-1185">Reference proteome</keyword>
<sequence length="118" mass="13464">MTITIYHNPNCGTSRNVLAMIRASSEEPEIVEYLKTPPSRARLVELLGLMDMKPRDLLRRRGTPYDELGLDDPKWSDDELIDFMLAHPILIERPIVVTEKGAILARPSEKLRELLPEA</sequence>
<dbReference type="EC" id="1.20.4.1" evidence="4 7"/>
<evidence type="ECO:0000313" key="8">
    <source>
        <dbReference type="EMBL" id="PWJ85449.1"/>
    </source>
</evidence>
<evidence type="ECO:0000256" key="2">
    <source>
        <dbReference type="ARBA" id="ARBA00022849"/>
    </source>
</evidence>
<evidence type="ECO:0000256" key="1">
    <source>
        <dbReference type="ARBA" id="ARBA00007198"/>
    </source>
</evidence>
<reference evidence="8 9" key="1">
    <citation type="submission" date="2018-05" db="EMBL/GenBank/DDBJ databases">
        <title>Genomic Encyclopedia of Type Strains, Phase IV (KMG-IV): sequencing the most valuable type-strain genomes for metagenomic binning, comparative biology and taxonomic classification.</title>
        <authorList>
            <person name="Goeker M."/>
        </authorList>
    </citation>
    <scope>NUCLEOTIDE SEQUENCE [LARGE SCALE GENOMIC DNA]</scope>
    <source>
        <strain evidence="8 9">DSM 6986</strain>
    </source>
</reference>
<keyword evidence="3 7" id="KW-0560">Oxidoreductase</keyword>
<evidence type="ECO:0000256" key="6">
    <source>
        <dbReference type="PROSITE-ProRule" id="PRU01282"/>
    </source>
</evidence>
<comment type="similarity">
    <text evidence="1 6 7">Belongs to the ArsC family.</text>
</comment>
<proteinExistence type="inferred from homology"/>
<evidence type="ECO:0000256" key="5">
    <source>
        <dbReference type="ARBA" id="ARBA00039879"/>
    </source>
</evidence>
<dbReference type="Pfam" id="PF03960">
    <property type="entry name" value="ArsC"/>
    <property type="match status" value="1"/>
</dbReference>
<dbReference type="STRING" id="1192868.GCA_000304395_00078"/>
<dbReference type="Proteomes" id="UP000245396">
    <property type="component" value="Unassembled WGS sequence"/>
</dbReference>
<dbReference type="OrthoDB" id="9790554at2"/>
<comment type="caution">
    <text evidence="8">The sequence shown here is derived from an EMBL/GenBank/DDBJ whole genome shotgun (WGS) entry which is preliminary data.</text>
</comment>
<dbReference type="SUPFAM" id="SSF52833">
    <property type="entry name" value="Thioredoxin-like"/>
    <property type="match status" value="1"/>
</dbReference>
<dbReference type="InterPro" id="IPR006659">
    <property type="entry name" value="Arsenate_reductase"/>
</dbReference>
<comment type="catalytic activity">
    <reaction evidence="7">
        <text>[glutaredoxin]-dithiol + arsenate + glutathione + H(+) = glutathionyl-S-S-[glutaredoxin] + arsenite + H2O</text>
        <dbReference type="Rhea" id="RHEA:22016"/>
        <dbReference type="Rhea" id="RHEA-COMP:10729"/>
        <dbReference type="Rhea" id="RHEA-COMP:17668"/>
        <dbReference type="ChEBI" id="CHEBI:15377"/>
        <dbReference type="ChEBI" id="CHEBI:15378"/>
        <dbReference type="ChEBI" id="CHEBI:29242"/>
        <dbReference type="ChEBI" id="CHEBI:29950"/>
        <dbReference type="ChEBI" id="CHEBI:48597"/>
        <dbReference type="ChEBI" id="CHEBI:57925"/>
        <dbReference type="ChEBI" id="CHEBI:146199"/>
        <dbReference type="EC" id="1.20.4.1"/>
    </reaction>
</comment>
<evidence type="ECO:0000256" key="3">
    <source>
        <dbReference type="ARBA" id="ARBA00023002"/>
    </source>
</evidence>
<dbReference type="Gene3D" id="3.40.30.10">
    <property type="entry name" value="Glutaredoxin"/>
    <property type="match status" value="1"/>
</dbReference>
<evidence type="ECO:0000313" key="9">
    <source>
        <dbReference type="Proteomes" id="UP000245396"/>
    </source>
</evidence>
<organism evidence="8 9">
    <name type="scientific">Pseudaminobacter salicylatoxidans</name>
    <dbReference type="NCBI Taxonomy" id="93369"/>
    <lineage>
        <taxon>Bacteria</taxon>
        <taxon>Pseudomonadati</taxon>
        <taxon>Pseudomonadota</taxon>
        <taxon>Alphaproteobacteria</taxon>
        <taxon>Hyphomicrobiales</taxon>
        <taxon>Phyllobacteriaceae</taxon>
        <taxon>Pseudaminobacter</taxon>
    </lineage>
</organism>
<dbReference type="CDD" id="cd03034">
    <property type="entry name" value="ArsC_ArsC"/>
    <property type="match status" value="1"/>
</dbReference>
<name>A0A316C6W5_PSESE</name>
<accession>A0A316C6W5</accession>
<dbReference type="EMBL" id="QGGG01000003">
    <property type="protein sequence ID" value="PWJ85449.1"/>
    <property type="molecule type" value="Genomic_DNA"/>
</dbReference>
<evidence type="ECO:0000256" key="4">
    <source>
        <dbReference type="ARBA" id="ARBA00038969"/>
    </source>
</evidence>
<gene>
    <name evidence="8" type="ORF">C7441_103308</name>
</gene>
<dbReference type="AlphaFoldDB" id="A0A316C6W5"/>
<dbReference type="NCBIfam" id="TIGR00014">
    <property type="entry name" value="arsC"/>
    <property type="match status" value="1"/>
</dbReference>
<dbReference type="RefSeq" id="WP_109612154.1">
    <property type="nucleotide sequence ID" value="NZ_QGGG01000003.1"/>
</dbReference>
<dbReference type="GO" id="GO:0008794">
    <property type="term" value="F:arsenate reductase (glutaredoxin) activity"/>
    <property type="evidence" value="ECO:0007669"/>
    <property type="project" value="UniProtKB-UniRule"/>
</dbReference>
<dbReference type="GO" id="GO:0046685">
    <property type="term" value="P:response to arsenic-containing substance"/>
    <property type="evidence" value="ECO:0007669"/>
    <property type="project" value="UniProtKB-KW"/>
</dbReference>
<dbReference type="PANTHER" id="PTHR30041">
    <property type="entry name" value="ARSENATE REDUCTASE"/>
    <property type="match status" value="1"/>
</dbReference>
<dbReference type="PROSITE" id="PS51353">
    <property type="entry name" value="ARSC"/>
    <property type="match status" value="1"/>
</dbReference>
<evidence type="ECO:0000256" key="7">
    <source>
        <dbReference type="RuleBase" id="RU362029"/>
    </source>
</evidence>
<keyword evidence="2" id="KW-0059">Arsenical resistance</keyword>
<dbReference type="PANTHER" id="PTHR30041:SF5">
    <property type="entry name" value="ARSENATE REDUCTASE-RELATED"/>
    <property type="match status" value="1"/>
</dbReference>
<protein>
    <recommendedName>
        <fullName evidence="5 7">Arsenate reductase</fullName>
        <ecNumber evidence="4 7">1.20.4.1</ecNumber>
    </recommendedName>
</protein>